<accession>A0A2D4P9L3</accession>
<dbReference type="AlphaFoldDB" id="A0A2D4P9L3"/>
<reference evidence="1" key="2">
    <citation type="submission" date="2017-11" db="EMBL/GenBank/DDBJ databases">
        <title>Coralsnake Venomics: Analyses of Venom Gland Transcriptomes and Proteomes of Six Brazilian Taxa.</title>
        <authorList>
            <person name="Aird S.D."/>
            <person name="Jorge da Silva N."/>
            <person name="Qiu L."/>
            <person name="Villar-Briones A."/>
            <person name="Aparecida-Saddi V."/>
            <person name="Campos-Telles M.P."/>
            <person name="Grau M."/>
            <person name="Mikheyev A.S."/>
        </authorList>
    </citation>
    <scope>NUCLEOTIDE SEQUENCE</scope>
    <source>
        <tissue evidence="1">Venom_gland</tissue>
    </source>
</reference>
<organism evidence="1">
    <name type="scientific">Micrurus surinamensis</name>
    <name type="common">Surinam coral snake</name>
    <dbReference type="NCBI Taxonomy" id="129470"/>
    <lineage>
        <taxon>Eukaryota</taxon>
        <taxon>Metazoa</taxon>
        <taxon>Chordata</taxon>
        <taxon>Craniata</taxon>
        <taxon>Vertebrata</taxon>
        <taxon>Euteleostomi</taxon>
        <taxon>Lepidosauria</taxon>
        <taxon>Squamata</taxon>
        <taxon>Bifurcata</taxon>
        <taxon>Unidentata</taxon>
        <taxon>Episquamata</taxon>
        <taxon>Toxicofera</taxon>
        <taxon>Serpentes</taxon>
        <taxon>Colubroidea</taxon>
        <taxon>Elapidae</taxon>
        <taxon>Elapinae</taxon>
        <taxon>Micrurus</taxon>
    </lineage>
</organism>
<reference evidence="1" key="1">
    <citation type="submission" date="2017-07" db="EMBL/GenBank/DDBJ databases">
        <authorList>
            <person name="Mikheyev A."/>
            <person name="Grau M."/>
        </authorList>
    </citation>
    <scope>NUCLEOTIDE SEQUENCE</scope>
    <source>
        <tissue evidence="1">Venom_gland</tissue>
    </source>
</reference>
<protein>
    <submittedName>
        <fullName evidence="1">Uncharacterized protein</fullName>
    </submittedName>
</protein>
<name>A0A2D4P9L3_MICSU</name>
<proteinExistence type="predicted"/>
<evidence type="ECO:0000313" key="1">
    <source>
        <dbReference type="EMBL" id="LAB53959.1"/>
    </source>
</evidence>
<dbReference type="EMBL" id="IACN01056693">
    <property type="protein sequence ID" value="LAB53959.1"/>
    <property type="molecule type" value="Transcribed_RNA"/>
</dbReference>
<sequence>MKVKDCIQQLQFINHTCYFYLTRENHQCRIWRITIKEAEKWNKDSLNETEDEKNSHFLHLKNTGLTNVSEHRETSKFFSYVKQKLKWNHKKKSLFYQTDLFGFCFIY</sequence>